<dbReference type="Pfam" id="PF16516">
    <property type="entry name" value="CC2-LZ"/>
    <property type="match status" value="1"/>
</dbReference>
<dbReference type="InterPro" id="IPR032419">
    <property type="entry name" value="CC2-LZ_dom"/>
</dbReference>
<dbReference type="Pfam" id="PF11577">
    <property type="entry name" value="NEMO"/>
    <property type="match status" value="1"/>
</dbReference>
<dbReference type="InterPro" id="IPR051301">
    <property type="entry name" value="Optineurin/NFkB_EssMod"/>
</dbReference>
<evidence type="ECO:0000313" key="6">
    <source>
        <dbReference type="Proteomes" id="UP001558652"/>
    </source>
</evidence>
<gene>
    <name evidence="5" type="ORF">AAG570_013036</name>
</gene>
<comment type="caution">
    <text evidence="5">The sequence shown here is derived from an EMBL/GenBank/DDBJ whole genome shotgun (WGS) entry which is preliminary data.</text>
</comment>
<dbReference type="PANTHER" id="PTHR31553">
    <property type="entry name" value="NF-KAPPA-B ESSENTIAL MODULATOR"/>
    <property type="match status" value="1"/>
</dbReference>
<protein>
    <recommendedName>
        <fullName evidence="7">Optineurin</fullName>
    </recommendedName>
</protein>
<dbReference type="Gene3D" id="1.20.5.390">
    <property type="entry name" value="L1 transposable element, trimerization domain"/>
    <property type="match status" value="1"/>
</dbReference>
<organism evidence="5 6">
    <name type="scientific">Ranatra chinensis</name>
    <dbReference type="NCBI Taxonomy" id="642074"/>
    <lineage>
        <taxon>Eukaryota</taxon>
        <taxon>Metazoa</taxon>
        <taxon>Ecdysozoa</taxon>
        <taxon>Arthropoda</taxon>
        <taxon>Hexapoda</taxon>
        <taxon>Insecta</taxon>
        <taxon>Pterygota</taxon>
        <taxon>Neoptera</taxon>
        <taxon>Paraneoptera</taxon>
        <taxon>Hemiptera</taxon>
        <taxon>Heteroptera</taxon>
        <taxon>Panheteroptera</taxon>
        <taxon>Nepomorpha</taxon>
        <taxon>Nepidae</taxon>
        <taxon>Ranatrinae</taxon>
        <taxon>Ranatra</taxon>
    </lineage>
</organism>
<keyword evidence="6" id="KW-1185">Reference proteome</keyword>
<accession>A0ABD0YFQ5</accession>
<feature type="domain" description="NF-kappa-B essential modulator NEMO N-terminal" evidence="3">
    <location>
        <begin position="82"/>
        <end position="141"/>
    </location>
</feature>
<dbReference type="PANTHER" id="PTHR31553:SF1">
    <property type="entry name" value="NF-KAPPA-B ESSENTIAL MODULATOR"/>
    <property type="match status" value="1"/>
</dbReference>
<proteinExistence type="predicted"/>
<dbReference type="InterPro" id="IPR021063">
    <property type="entry name" value="NEMO_N"/>
</dbReference>
<evidence type="ECO:0000313" key="5">
    <source>
        <dbReference type="EMBL" id="KAL1130097.1"/>
    </source>
</evidence>
<reference evidence="5 6" key="1">
    <citation type="submission" date="2024-07" db="EMBL/GenBank/DDBJ databases">
        <title>Chromosome-level genome assembly of the water stick insect Ranatra chinensis (Heteroptera: Nepidae).</title>
        <authorList>
            <person name="Liu X."/>
        </authorList>
    </citation>
    <scope>NUCLEOTIDE SEQUENCE [LARGE SCALE GENOMIC DNA]</scope>
    <source>
        <strain evidence="5">Cailab_2021Rc</strain>
        <tissue evidence="5">Muscle</tissue>
    </source>
</reference>
<feature type="domain" description="NF-kappa-B essential modulator NEMO CC2-LZ" evidence="4">
    <location>
        <begin position="192"/>
        <end position="286"/>
    </location>
</feature>
<keyword evidence="1 2" id="KW-0175">Coiled coil</keyword>
<dbReference type="AlphaFoldDB" id="A0ABD0YFQ5"/>
<evidence type="ECO:0000259" key="4">
    <source>
        <dbReference type="Pfam" id="PF16516"/>
    </source>
</evidence>
<dbReference type="Proteomes" id="UP001558652">
    <property type="component" value="Unassembled WGS sequence"/>
</dbReference>
<dbReference type="Gene3D" id="1.20.5.990">
    <property type="entry name" value="Nemo cc2-lz domain - 1d5 darpin complex"/>
    <property type="match status" value="1"/>
</dbReference>
<feature type="coiled-coil region" evidence="2">
    <location>
        <begin position="224"/>
        <end position="296"/>
    </location>
</feature>
<feature type="coiled-coil region" evidence="2">
    <location>
        <begin position="150"/>
        <end position="184"/>
    </location>
</feature>
<evidence type="ECO:0000256" key="1">
    <source>
        <dbReference type="ARBA" id="ARBA00023054"/>
    </source>
</evidence>
<name>A0ABD0YFQ5_9HEMI</name>
<evidence type="ECO:0008006" key="7">
    <source>
        <dbReference type="Google" id="ProtNLM"/>
    </source>
</evidence>
<dbReference type="EMBL" id="JBFDAA010000008">
    <property type="protein sequence ID" value="KAL1130097.1"/>
    <property type="molecule type" value="Genomic_DNA"/>
</dbReference>
<evidence type="ECO:0000259" key="3">
    <source>
        <dbReference type="Pfam" id="PF11577"/>
    </source>
</evidence>
<evidence type="ECO:0000256" key="2">
    <source>
        <dbReference type="SAM" id="Coils"/>
    </source>
</evidence>
<sequence length="352" mass="40729">MDESQLPGKNSFIVLNRCTDDENNDALSFPQFELKMNKENFHMSSMSDVQHIASNDSQVILPDIGDETTEINNSNDVEMRLSAILNENVTLKETLHQNNMAMKQQFNTLCLWQEEVLKVHQTHKERFEETKQLIIKLMAENKELRLSNEGNKEQLALKQLQTEKEELQKQLAEALQNLNIITLKANRKRNQESANHKGNMESIDLLLAKVVSQDEELLLRNEQLHNLRLRMQTLESENEAIQILKAQVAVYQSDFNIERKNREKLASERDRLVIEIQQLRKQNKELMNERELYQSCQCSHLKRLIEEAPASISGQDKVGTGDFFCPNPDCNMSFTTVGPLQIHVEKCLKLTD</sequence>